<protein>
    <submittedName>
        <fullName evidence="1">ABC transporter substrate-binding protein</fullName>
    </submittedName>
</protein>
<dbReference type="PANTHER" id="PTHR43649:SF30">
    <property type="entry name" value="ABC TRANSPORTER SUBSTRATE-BINDING PROTEIN"/>
    <property type="match status" value="1"/>
</dbReference>
<dbReference type="PANTHER" id="PTHR43649">
    <property type="entry name" value="ARABINOSE-BINDING PROTEIN-RELATED"/>
    <property type="match status" value="1"/>
</dbReference>
<organism evidence="1 2">
    <name type="scientific">Gryllotalpicola reticulitermitis</name>
    <dbReference type="NCBI Taxonomy" id="1184153"/>
    <lineage>
        <taxon>Bacteria</taxon>
        <taxon>Bacillati</taxon>
        <taxon>Actinomycetota</taxon>
        <taxon>Actinomycetes</taxon>
        <taxon>Micrococcales</taxon>
        <taxon>Microbacteriaceae</taxon>
        <taxon>Gryllotalpicola</taxon>
    </lineage>
</organism>
<gene>
    <name evidence="1" type="ORF">ACFOYW_07555</name>
</gene>
<evidence type="ECO:0000313" key="2">
    <source>
        <dbReference type="Proteomes" id="UP001595900"/>
    </source>
</evidence>
<dbReference type="RefSeq" id="WP_390228238.1">
    <property type="nucleotide sequence ID" value="NZ_JBHSCN010000005.1"/>
</dbReference>
<name>A0ABV8Q4J1_9MICO</name>
<dbReference type="EMBL" id="JBHSCN010000005">
    <property type="protein sequence ID" value="MFC4243226.1"/>
    <property type="molecule type" value="Genomic_DNA"/>
</dbReference>
<dbReference type="Proteomes" id="UP001595900">
    <property type="component" value="Unassembled WGS sequence"/>
</dbReference>
<comment type="caution">
    <text evidence="1">The sequence shown here is derived from an EMBL/GenBank/DDBJ whole genome shotgun (WGS) entry which is preliminary data.</text>
</comment>
<proteinExistence type="predicted"/>
<dbReference type="Gene3D" id="3.40.190.10">
    <property type="entry name" value="Periplasmic binding protein-like II"/>
    <property type="match status" value="2"/>
</dbReference>
<evidence type="ECO:0000313" key="1">
    <source>
        <dbReference type="EMBL" id="MFC4243226.1"/>
    </source>
</evidence>
<accession>A0ABV8Q4J1</accession>
<keyword evidence="2" id="KW-1185">Reference proteome</keyword>
<dbReference type="SUPFAM" id="SSF53850">
    <property type="entry name" value="Periplasmic binding protein-like II"/>
    <property type="match status" value="1"/>
</dbReference>
<sequence length="444" mass="46811">MAQQSGAAFTRRTFIGIAGGVAASTLLAACTRTGGGSGGGSGSGKSSSGVIKFWNMPWGGTTFNPLDKKITSGFKKDGFTASYQEVQWANFTTVFSSAVASNTGPAVSSGGGTQAFLYANEGKIAYADNLLKTWASNGIKDDFLPGLLDTMKTDKGYAAVPYNLDVRVSWYSKSLMQKAGAEPPTSWDEYKAVCAKLKSIGVYGFGIGSGAGNFTGSHILTAFMINNGGGLFNASKEPDCVTDPNVEAMDYVLELVKSGYSDPAAATYTSANVQSQWKAKKFGFGWDTAGLSSNVGGAAVTDLVVGDPLTSPSGKKGGIYFPNNIMMYTNTPSQSASENFTTYYYQNMKQLWTQNTGIGLPPLQSIAATSQFKSDANNVKILNEWNPIFKTWAAPGGTGLFYNIANTVDGTQPMNTFAQSILGGKTDAKTALQTLQNSIEGLMK</sequence>
<reference evidence="2" key="1">
    <citation type="journal article" date="2019" name="Int. J. Syst. Evol. Microbiol.">
        <title>The Global Catalogue of Microorganisms (GCM) 10K type strain sequencing project: providing services to taxonomists for standard genome sequencing and annotation.</title>
        <authorList>
            <consortium name="The Broad Institute Genomics Platform"/>
            <consortium name="The Broad Institute Genome Sequencing Center for Infectious Disease"/>
            <person name="Wu L."/>
            <person name="Ma J."/>
        </authorList>
    </citation>
    <scope>NUCLEOTIDE SEQUENCE [LARGE SCALE GENOMIC DNA]</scope>
    <source>
        <strain evidence="2">CGMCC 1.10363</strain>
    </source>
</reference>
<dbReference type="InterPro" id="IPR050490">
    <property type="entry name" value="Bact_solute-bd_prot1"/>
</dbReference>